<sequence>MKATLEQWQTLIAVVDEGGFAQAAEALRKSQSAISYAISKLEAALGVAVFKIDGRKAVLTAPGEALLRHARQLVENAERIETLADYFTQGWEPEIRIAMDTIFPEDLMLSVLNAFANEHPQIRITLVESALSGTDEALLRHEADLVIGGHVPPGFTGQFLLNIQFLAVAHPAHPLHQHATPLTLDDLKSHRQLVVKDSGSRRLDAGWLGAHQRWTFSSVHTSIKSACQGLGFAWYPTLKIEQALRLGNLKALPLISGAVREVPIYLILSDGEYAHPGVKRLANLLKTVIQNCLATKKA</sequence>
<comment type="similarity">
    <text evidence="1">Belongs to the LysR transcriptional regulatory family.</text>
</comment>
<protein>
    <submittedName>
        <fullName evidence="6">LysR family transcriptional regulator</fullName>
    </submittedName>
</protein>
<dbReference type="SUPFAM" id="SSF53850">
    <property type="entry name" value="Periplasmic binding protein-like II"/>
    <property type="match status" value="1"/>
</dbReference>
<dbReference type="GO" id="GO:0003700">
    <property type="term" value="F:DNA-binding transcription factor activity"/>
    <property type="evidence" value="ECO:0007669"/>
    <property type="project" value="InterPro"/>
</dbReference>
<evidence type="ECO:0000313" key="6">
    <source>
        <dbReference type="EMBL" id="RAU16982.1"/>
    </source>
</evidence>
<keyword evidence="4" id="KW-0804">Transcription</keyword>
<dbReference type="Gene3D" id="3.40.190.290">
    <property type="match status" value="1"/>
</dbReference>
<dbReference type="InterPro" id="IPR036390">
    <property type="entry name" value="WH_DNA-bd_sf"/>
</dbReference>
<organism evidence="6 7">
    <name type="scientific">Nitrincola tibetensis</name>
    <dbReference type="NCBI Taxonomy" id="2219697"/>
    <lineage>
        <taxon>Bacteria</taxon>
        <taxon>Pseudomonadati</taxon>
        <taxon>Pseudomonadota</taxon>
        <taxon>Gammaproteobacteria</taxon>
        <taxon>Oceanospirillales</taxon>
        <taxon>Oceanospirillaceae</taxon>
        <taxon>Nitrincola</taxon>
    </lineage>
</organism>
<dbReference type="Proteomes" id="UP000250744">
    <property type="component" value="Unassembled WGS sequence"/>
</dbReference>
<dbReference type="InterPro" id="IPR005119">
    <property type="entry name" value="LysR_subst-bd"/>
</dbReference>
<dbReference type="PANTHER" id="PTHR30126:SF88">
    <property type="entry name" value="TRANSCRIPTIONAL REGULATOR-RELATED"/>
    <property type="match status" value="1"/>
</dbReference>
<evidence type="ECO:0000259" key="5">
    <source>
        <dbReference type="PROSITE" id="PS50931"/>
    </source>
</evidence>
<evidence type="ECO:0000256" key="1">
    <source>
        <dbReference type="ARBA" id="ARBA00009437"/>
    </source>
</evidence>
<keyword evidence="2" id="KW-0805">Transcription regulation</keyword>
<proteinExistence type="inferred from homology"/>
<gene>
    <name evidence="6" type="ORF">DN062_15655</name>
</gene>
<evidence type="ECO:0000256" key="4">
    <source>
        <dbReference type="ARBA" id="ARBA00023163"/>
    </source>
</evidence>
<keyword evidence="7" id="KW-1185">Reference proteome</keyword>
<dbReference type="Gene3D" id="1.10.10.10">
    <property type="entry name" value="Winged helix-like DNA-binding domain superfamily/Winged helix DNA-binding domain"/>
    <property type="match status" value="1"/>
</dbReference>
<accession>A0A364NIT9</accession>
<comment type="caution">
    <text evidence="6">The sequence shown here is derived from an EMBL/GenBank/DDBJ whole genome shotgun (WGS) entry which is preliminary data.</text>
</comment>
<dbReference type="PANTHER" id="PTHR30126">
    <property type="entry name" value="HTH-TYPE TRANSCRIPTIONAL REGULATOR"/>
    <property type="match status" value="1"/>
</dbReference>
<feature type="domain" description="HTH lysR-type" evidence="5">
    <location>
        <begin position="1"/>
        <end position="60"/>
    </location>
</feature>
<evidence type="ECO:0000313" key="7">
    <source>
        <dbReference type="Proteomes" id="UP000250744"/>
    </source>
</evidence>
<dbReference type="Pfam" id="PF03466">
    <property type="entry name" value="LysR_substrate"/>
    <property type="match status" value="1"/>
</dbReference>
<dbReference type="Pfam" id="PF00126">
    <property type="entry name" value="HTH_1"/>
    <property type="match status" value="1"/>
</dbReference>
<dbReference type="OrthoDB" id="6988449at2"/>
<name>A0A364NIT9_9GAMM</name>
<dbReference type="RefSeq" id="WP_112160241.1">
    <property type="nucleotide sequence ID" value="NZ_QKRX01000014.1"/>
</dbReference>
<keyword evidence="3" id="KW-0238">DNA-binding</keyword>
<reference evidence="6 7" key="1">
    <citation type="submission" date="2018-06" db="EMBL/GenBank/DDBJ databases">
        <title>Nitrincola tibetense sp. nov., isolated from Lake XuguoCo on Tibetan Plateau.</title>
        <authorList>
            <person name="Xing P."/>
        </authorList>
    </citation>
    <scope>NUCLEOTIDE SEQUENCE [LARGE SCALE GENOMIC DNA]</scope>
    <source>
        <strain evidence="7">xg18</strain>
    </source>
</reference>
<dbReference type="SUPFAM" id="SSF46785">
    <property type="entry name" value="Winged helix' DNA-binding domain"/>
    <property type="match status" value="1"/>
</dbReference>
<dbReference type="InterPro" id="IPR036388">
    <property type="entry name" value="WH-like_DNA-bd_sf"/>
</dbReference>
<dbReference type="PROSITE" id="PS50931">
    <property type="entry name" value="HTH_LYSR"/>
    <property type="match status" value="1"/>
</dbReference>
<dbReference type="InterPro" id="IPR000847">
    <property type="entry name" value="LysR_HTH_N"/>
</dbReference>
<dbReference type="EMBL" id="QKRX01000014">
    <property type="protein sequence ID" value="RAU16982.1"/>
    <property type="molecule type" value="Genomic_DNA"/>
</dbReference>
<evidence type="ECO:0000256" key="3">
    <source>
        <dbReference type="ARBA" id="ARBA00023125"/>
    </source>
</evidence>
<dbReference type="AlphaFoldDB" id="A0A364NIT9"/>
<dbReference type="GO" id="GO:0000976">
    <property type="term" value="F:transcription cis-regulatory region binding"/>
    <property type="evidence" value="ECO:0007669"/>
    <property type="project" value="TreeGrafter"/>
</dbReference>
<evidence type="ECO:0000256" key="2">
    <source>
        <dbReference type="ARBA" id="ARBA00023015"/>
    </source>
</evidence>